<dbReference type="STRING" id="1423751.FC38_GL001120"/>
<dbReference type="PANTHER" id="PTHR33295:SF20">
    <property type="entry name" value="ATPASE"/>
    <property type="match status" value="1"/>
</dbReference>
<dbReference type="AlphaFoldDB" id="I7J1X6"/>
<dbReference type="Pfam" id="PF13635">
    <property type="entry name" value="DUF4143"/>
    <property type="match status" value="1"/>
</dbReference>
<evidence type="ECO:0000259" key="1">
    <source>
        <dbReference type="Pfam" id="PF13635"/>
    </source>
</evidence>
<feature type="domain" description="DUF4143" evidence="1">
    <location>
        <begin position="70"/>
        <end position="167"/>
    </location>
</feature>
<dbReference type="EMBL" id="CAKC01000028">
    <property type="protein sequence ID" value="CCI86537.1"/>
    <property type="molecule type" value="Genomic_DNA"/>
</dbReference>
<organism evidence="2 3">
    <name type="scientific">Lactobacillus gigeriorum DSM 23908 = CRBIP 24.85</name>
    <dbReference type="NCBI Taxonomy" id="1423751"/>
    <lineage>
        <taxon>Bacteria</taxon>
        <taxon>Bacillati</taxon>
        <taxon>Bacillota</taxon>
        <taxon>Bacilli</taxon>
        <taxon>Lactobacillales</taxon>
        <taxon>Lactobacillaceae</taxon>
        <taxon>Lactobacillus</taxon>
    </lineage>
</organism>
<gene>
    <name evidence="2" type="ORF">BN52_08185</name>
</gene>
<dbReference type="Proteomes" id="UP000009326">
    <property type="component" value="Unassembled WGS sequence"/>
</dbReference>
<dbReference type="PANTHER" id="PTHR33295">
    <property type="entry name" value="ATPASE"/>
    <property type="match status" value="1"/>
</dbReference>
<accession>I7J1X6</accession>
<evidence type="ECO:0000313" key="3">
    <source>
        <dbReference type="Proteomes" id="UP000009326"/>
    </source>
</evidence>
<dbReference type="InterPro" id="IPR025420">
    <property type="entry name" value="DUF4143"/>
</dbReference>
<sequence>MGRYVEIPVYPLSFKEMFSFKDIEELTEREIDKFYQEYIKFDGFPAVVLAKDELKNTILPGIYNTIIVNDIGYKNGLREPELVTLVAKYLADTVGQLINPNKIVNTLKSNHFKISYSAVQRYLTYFEEAYLFYKTNRYDIRGRKMLATQGKYYIIDSGLRTQAIGDRLSDRGSILLFLLNY</sequence>
<proteinExistence type="predicted"/>
<reference evidence="2 3" key="1">
    <citation type="submission" date="2012-06" db="EMBL/GenBank/DDBJ databases">
        <title>Draft genome sequence of Lactobacillus gigeriorum CRBIP 24.85T, isolated from chicken crop.</title>
        <authorList>
            <person name="Cousin S."/>
            <person name="Ma L."/>
            <person name="Creno S."/>
            <person name="Clermont D."/>
            <person name="Loux V."/>
            <person name="Bizet C."/>
            <person name="Bouchier C."/>
        </authorList>
    </citation>
    <scope>NUCLEOTIDE SEQUENCE [LARGE SCALE GENOMIC DNA]</scope>
    <source>
        <strain evidence="3">CRBIP 24.85T</strain>
    </source>
</reference>
<comment type="caution">
    <text evidence="2">The sequence shown here is derived from an EMBL/GenBank/DDBJ whole genome shotgun (WGS) entry which is preliminary data.</text>
</comment>
<evidence type="ECO:0000313" key="2">
    <source>
        <dbReference type="EMBL" id="CCI86537.1"/>
    </source>
</evidence>
<protein>
    <recommendedName>
        <fullName evidence="1">DUF4143 domain-containing protein</fullName>
    </recommendedName>
</protein>
<name>I7J1X6_9LACO</name>